<comment type="caution">
    <text evidence="1">The sequence shown here is derived from an EMBL/GenBank/DDBJ whole genome shotgun (WGS) entry which is preliminary data.</text>
</comment>
<protein>
    <recommendedName>
        <fullName evidence="5">PiggyBac transposable element-derived protein domain-containing protein</fullName>
    </recommendedName>
</protein>
<feature type="non-terminal residue" evidence="1">
    <location>
        <position position="47"/>
    </location>
</feature>
<name>A0A8S2YYH9_9BILA</name>
<dbReference type="EMBL" id="CAJOBH010095607">
    <property type="protein sequence ID" value="CAF4587987.1"/>
    <property type="molecule type" value="Genomic_DNA"/>
</dbReference>
<dbReference type="Proteomes" id="UP000681720">
    <property type="component" value="Unassembled WGS sequence"/>
</dbReference>
<dbReference type="EMBL" id="CAJOBI010181951">
    <property type="protein sequence ID" value="CAF4929740.1"/>
    <property type="molecule type" value="Genomic_DNA"/>
</dbReference>
<dbReference type="EMBL" id="CAJOBJ010154653">
    <property type="protein sequence ID" value="CAF4820728.1"/>
    <property type="molecule type" value="Genomic_DNA"/>
</dbReference>
<evidence type="ECO:0000313" key="2">
    <source>
        <dbReference type="EMBL" id="CAF4820728.1"/>
    </source>
</evidence>
<evidence type="ECO:0000313" key="3">
    <source>
        <dbReference type="EMBL" id="CAF4929740.1"/>
    </source>
</evidence>
<gene>
    <name evidence="1" type="ORF">BYL167_LOCUS39589</name>
    <name evidence="2" type="ORF">GIL414_LOCUS48000</name>
    <name evidence="3" type="ORF">SMN809_LOCUS53128</name>
</gene>
<dbReference type="AlphaFoldDB" id="A0A8S2YYH9"/>
<accession>A0A8S2YYH9</accession>
<proteinExistence type="predicted"/>
<evidence type="ECO:0008006" key="5">
    <source>
        <dbReference type="Google" id="ProtNLM"/>
    </source>
</evidence>
<evidence type="ECO:0000313" key="1">
    <source>
        <dbReference type="EMBL" id="CAF4587987.1"/>
    </source>
</evidence>
<evidence type="ECO:0000313" key="4">
    <source>
        <dbReference type="Proteomes" id="UP000681967"/>
    </source>
</evidence>
<sequence>MPNKPNRWGYKMFLLAGGESGICYDFVFYTGKGNKQEHGFCTDIVLD</sequence>
<organism evidence="1 4">
    <name type="scientific">Rotaria magnacalcarata</name>
    <dbReference type="NCBI Taxonomy" id="392030"/>
    <lineage>
        <taxon>Eukaryota</taxon>
        <taxon>Metazoa</taxon>
        <taxon>Spiralia</taxon>
        <taxon>Gnathifera</taxon>
        <taxon>Rotifera</taxon>
        <taxon>Eurotatoria</taxon>
        <taxon>Bdelloidea</taxon>
        <taxon>Philodinida</taxon>
        <taxon>Philodinidae</taxon>
        <taxon>Rotaria</taxon>
    </lineage>
</organism>
<dbReference type="Proteomes" id="UP000681967">
    <property type="component" value="Unassembled WGS sequence"/>
</dbReference>
<dbReference type="Proteomes" id="UP000676336">
    <property type="component" value="Unassembled WGS sequence"/>
</dbReference>
<reference evidence="1" key="1">
    <citation type="submission" date="2021-02" db="EMBL/GenBank/DDBJ databases">
        <authorList>
            <person name="Nowell W R."/>
        </authorList>
    </citation>
    <scope>NUCLEOTIDE SEQUENCE</scope>
</reference>